<dbReference type="NCBIfam" id="TIGR00216">
    <property type="entry name" value="ispH_lytB"/>
    <property type="match status" value="1"/>
</dbReference>
<evidence type="ECO:0000256" key="3">
    <source>
        <dbReference type="ARBA" id="ARBA00023004"/>
    </source>
</evidence>
<keyword evidence="5" id="KW-0414">Isoprene biosynthesis</keyword>
<dbReference type="Pfam" id="PF02401">
    <property type="entry name" value="LYTB"/>
    <property type="match status" value="1"/>
</dbReference>
<dbReference type="PANTHER" id="PTHR30426">
    <property type="entry name" value="4-HYDROXY-3-METHYLBUT-2-ENYL DIPHOSPHATE REDUCTASE"/>
    <property type="match status" value="1"/>
</dbReference>
<keyword evidence="3 5" id="KW-0408">Iron</keyword>
<dbReference type="UniPathway" id="UPA00056">
    <property type="reaction ID" value="UER00097"/>
</dbReference>
<feature type="binding site" evidence="5">
    <location>
        <position position="122"/>
    </location>
    <ligand>
        <name>isopentenyl diphosphate</name>
        <dbReference type="ChEBI" id="CHEBI:128769"/>
    </ligand>
</feature>
<name>A0A840UQV2_9FIRM</name>
<keyword evidence="1 5" id="KW-0004">4Fe-4S</keyword>
<dbReference type="Proteomes" id="UP000559117">
    <property type="component" value="Unassembled WGS sequence"/>
</dbReference>
<feature type="binding site" evidence="5">
    <location>
        <position position="259"/>
    </location>
    <ligand>
        <name>(2E)-4-hydroxy-3-methylbut-2-enyl diphosphate</name>
        <dbReference type="ChEBI" id="CHEBI:128753"/>
    </ligand>
</feature>
<evidence type="ECO:0000256" key="4">
    <source>
        <dbReference type="ARBA" id="ARBA00023014"/>
    </source>
</evidence>
<dbReference type="GO" id="GO:0016114">
    <property type="term" value="P:terpenoid biosynthetic process"/>
    <property type="evidence" value="ECO:0007669"/>
    <property type="project" value="UniProtKB-UniRule"/>
</dbReference>
<dbReference type="GO" id="GO:0046872">
    <property type="term" value="F:metal ion binding"/>
    <property type="evidence" value="ECO:0007669"/>
    <property type="project" value="UniProtKB-KW"/>
</dbReference>
<feature type="binding site" evidence="5">
    <location>
        <position position="122"/>
    </location>
    <ligand>
        <name>dimethylallyl diphosphate</name>
        <dbReference type="ChEBI" id="CHEBI:57623"/>
    </ligand>
</feature>
<protein>
    <recommendedName>
        <fullName evidence="5">4-hydroxy-3-methylbut-2-enyl diphosphate reductase</fullName>
        <shortName evidence="5">HMBPP reductase</shortName>
        <ecNumber evidence="5">1.17.7.4</ecNumber>
    </recommendedName>
</protein>
<dbReference type="Gene3D" id="3.40.50.11270">
    <property type="match status" value="1"/>
</dbReference>
<feature type="binding site" evidence="5">
    <location>
        <position position="40"/>
    </location>
    <ligand>
        <name>dimethylallyl diphosphate</name>
        <dbReference type="ChEBI" id="CHEBI:57623"/>
    </ligand>
</feature>
<feature type="binding site" evidence="5">
    <location>
        <position position="12"/>
    </location>
    <ligand>
        <name>[4Fe-4S] cluster</name>
        <dbReference type="ChEBI" id="CHEBI:49883"/>
    </ligand>
</feature>
<comment type="caution">
    <text evidence="6">The sequence shown here is derived from an EMBL/GenBank/DDBJ whole genome shotgun (WGS) entry which is preliminary data.</text>
</comment>
<dbReference type="NCBIfam" id="NF002187">
    <property type="entry name" value="PRK01045.1-1"/>
    <property type="match status" value="1"/>
</dbReference>
<comment type="similarity">
    <text evidence="5">Belongs to the IspH family.</text>
</comment>
<feature type="binding site" evidence="5">
    <location>
        <position position="218"/>
    </location>
    <ligand>
        <name>(2E)-4-hydroxy-3-methylbut-2-enyl diphosphate</name>
        <dbReference type="ChEBI" id="CHEBI:128753"/>
    </ligand>
</feature>
<dbReference type="GO" id="GO:0051539">
    <property type="term" value="F:4 iron, 4 sulfur cluster binding"/>
    <property type="evidence" value="ECO:0007669"/>
    <property type="project" value="UniProtKB-UniRule"/>
</dbReference>
<evidence type="ECO:0000256" key="2">
    <source>
        <dbReference type="ARBA" id="ARBA00022723"/>
    </source>
</evidence>
<feature type="binding site" evidence="5">
    <location>
        <position position="94"/>
    </location>
    <ligand>
        <name>[4Fe-4S] cluster</name>
        <dbReference type="ChEBI" id="CHEBI:49883"/>
    </ligand>
</feature>
<comment type="catalytic activity">
    <reaction evidence="5">
        <text>isopentenyl diphosphate + 2 oxidized [2Fe-2S]-[ferredoxin] + H2O = (2E)-4-hydroxy-3-methylbut-2-enyl diphosphate + 2 reduced [2Fe-2S]-[ferredoxin] + 2 H(+)</text>
        <dbReference type="Rhea" id="RHEA:24488"/>
        <dbReference type="Rhea" id="RHEA-COMP:10000"/>
        <dbReference type="Rhea" id="RHEA-COMP:10001"/>
        <dbReference type="ChEBI" id="CHEBI:15377"/>
        <dbReference type="ChEBI" id="CHEBI:15378"/>
        <dbReference type="ChEBI" id="CHEBI:33737"/>
        <dbReference type="ChEBI" id="CHEBI:33738"/>
        <dbReference type="ChEBI" id="CHEBI:128753"/>
        <dbReference type="ChEBI" id="CHEBI:128769"/>
        <dbReference type="EC" id="1.17.7.4"/>
    </reaction>
</comment>
<accession>A0A840UQV2</accession>
<dbReference type="HAMAP" id="MF_00191">
    <property type="entry name" value="IspH"/>
    <property type="match status" value="1"/>
</dbReference>
<evidence type="ECO:0000256" key="1">
    <source>
        <dbReference type="ARBA" id="ARBA00022485"/>
    </source>
</evidence>
<feature type="active site" description="Proton donor" evidence="5">
    <location>
        <position position="124"/>
    </location>
</feature>
<feature type="binding site" evidence="5">
    <location>
        <position position="259"/>
    </location>
    <ligand>
        <name>dimethylallyl diphosphate</name>
        <dbReference type="ChEBI" id="CHEBI:57623"/>
    </ligand>
</feature>
<dbReference type="RefSeq" id="WP_183861564.1">
    <property type="nucleotide sequence ID" value="NZ_JACHFH010000019.1"/>
</dbReference>
<feature type="binding site" evidence="5">
    <location>
        <position position="72"/>
    </location>
    <ligand>
        <name>(2E)-4-hydroxy-3-methylbut-2-enyl diphosphate</name>
        <dbReference type="ChEBI" id="CHEBI:128753"/>
    </ligand>
</feature>
<feature type="binding site" evidence="5">
    <location>
        <position position="216"/>
    </location>
    <ligand>
        <name>dimethylallyl diphosphate</name>
        <dbReference type="ChEBI" id="CHEBI:57623"/>
    </ligand>
</feature>
<gene>
    <name evidence="5" type="primary">ispH</name>
    <name evidence="6" type="ORF">HNR32_001692</name>
</gene>
<dbReference type="GO" id="GO:0050992">
    <property type="term" value="P:dimethylallyl diphosphate biosynthetic process"/>
    <property type="evidence" value="ECO:0007669"/>
    <property type="project" value="UniProtKB-UniRule"/>
</dbReference>
<keyword evidence="4 5" id="KW-0411">Iron-sulfur</keyword>
<dbReference type="CDD" id="cd13944">
    <property type="entry name" value="lytB_ispH"/>
    <property type="match status" value="1"/>
</dbReference>
<feature type="binding site" evidence="5">
    <location>
        <position position="72"/>
    </location>
    <ligand>
        <name>isopentenyl diphosphate</name>
        <dbReference type="ChEBI" id="CHEBI:128769"/>
    </ligand>
</feature>
<organism evidence="6 7">
    <name type="scientific">Pectinatus brassicae</name>
    <dbReference type="NCBI Taxonomy" id="862415"/>
    <lineage>
        <taxon>Bacteria</taxon>
        <taxon>Bacillati</taxon>
        <taxon>Bacillota</taxon>
        <taxon>Negativicutes</taxon>
        <taxon>Selenomonadales</taxon>
        <taxon>Selenomonadaceae</taxon>
        <taxon>Pectinatus</taxon>
    </lineage>
</organism>
<dbReference type="UniPathway" id="UPA00059">
    <property type="reaction ID" value="UER00105"/>
</dbReference>
<feature type="binding site" evidence="5">
    <location>
        <position position="188"/>
    </location>
    <ligand>
        <name>[4Fe-4S] cluster</name>
        <dbReference type="ChEBI" id="CHEBI:49883"/>
    </ligand>
</feature>
<dbReference type="AlphaFoldDB" id="A0A840UQV2"/>
<dbReference type="PANTHER" id="PTHR30426:SF0">
    <property type="entry name" value="4-HYDROXY-3-METHYLBUT-2-ENYL DIPHOSPHATE REDUCTASE"/>
    <property type="match status" value="1"/>
</dbReference>
<feature type="binding site" evidence="5">
    <location>
        <position position="259"/>
    </location>
    <ligand>
        <name>isopentenyl diphosphate</name>
        <dbReference type="ChEBI" id="CHEBI:128769"/>
    </ligand>
</feature>
<evidence type="ECO:0000313" key="7">
    <source>
        <dbReference type="Proteomes" id="UP000559117"/>
    </source>
</evidence>
<comment type="cofactor">
    <cofactor evidence="5">
        <name>[4Fe-4S] cluster</name>
        <dbReference type="ChEBI" id="CHEBI:49883"/>
    </cofactor>
    <text evidence="5">Binds 1 [4Fe-4S] cluster per subunit.</text>
</comment>
<keyword evidence="7" id="KW-1185">Reference proteome</keyword>
<feature type="binding site" evidence="5">
    <location>
        <position position="218"/>
    </location>
    <ligand>
        <name>isopentenyl diphosphate</name>
        <dbReference type="ChEBI" id="CHEBI:128769"/>
    </ligand>
</feature>
<feature type="binding site" evidence="5">
    <location>
        <position position="72"/>
    </location>
    <ligand>
        <name>dimethylallyl diphosphate</name>
        <dbReference type="ChEBI" id="CHEBI:57623"/>
    </ligand>
</feature>
<dbReference type="EMBL" id="JACHFH010000019">
    <property type="protein sequence ID" value="MBB5336542.1"/>
    <property type="molecule type" value="Genomic_DNA"/>
</dbReference>
<reference evidence="6 7" key="1">
    <citation type="submission" date="2020-08" db="EMBL/GenBank/DDBJ databases">
        <title>Genomic Encyclopedia of Type Strains, Phase IV (KMG-IV): sequencing the most valuable type-strain genomes for metagenomic binning, comparative biology and taxonomic classification.</title>
        <authorList>
            <person name="Goeker M."/>
        </authorList>
    </citation>
    <scope>NUCLEOTIDE SEQUENCE [LARGE SCALE GENOMIC DNA]</scope>
    <source>
        <strain evidence="6 7">DSM 24661</strain>
    </source>
</reference>
<evidence type="ECO:0000256" key="5">
    <source>
        <dbReference type="HAMAP-Rule" id="MF_00191"/>
    </source>
</evidence>
<sequence>MNVILAEYLGFCYGVKRAIKLAREQAGKDSFVATLGPIIHNPQMVAQLDAEGIKMIDTLDEINKGTVIIRSHGVGPNIYKKAEAKGLTVLDATCPHVKKAQMSAKNLAAEGYVVIIIGEKKHPEVKSIFEWAGENAIVVEDEEQARQIKYVPKLGVVAQTTFSRIKFKQLVEILIDKSNNIKVLRTICNATEQRQQAAADLASEVDMMLVIGGKNSANTTRLADLCSKQCLTYHIETADELDANWFHNIEKIGVTAGASTPDWLIREVYTKCKNMNKICKVY</sequence>
<dbReference type="GO" id="GO:0019288">
    <property type="term" value="P:isopentenyl diphosphate biosynthetic process, methylerythritol 4-phosphate pathway"/>
    <property type="evidence" value="ECO:0007669"/>
    <property type="project" value="UniProtKB-UniRule"/>
</dbReference>
<comment type="catalytic activity">
    <reaction evidence="5">
        <text>dimethylallyl diphosphate + 2 oxidized [2Fe-2S]-[ferredoxin] + H2O = (2E)-4-hydroxy-3-methylbut-2-enyl diphosphate + 2 reduced [2Fe-2S]-[ferredoxin] + 2 H(+)</text>
        <dbReference type="Rhea" id="RHEA:24825"/>
        <dbReference type="Rhea" id="RHEA-COMP:10000"/>
        <dbReference type="Rhea" id="RHEA-COMP:10001"/>
        <dbReference type="ChEBI" id="CHEBI:15377"/>
        <dbReference type="ChEBI" id="CHEBI:15378"/>
        <dbReference type="ChEBI" id="CHEBI:33737"/>
        <dbReference type="ChEBI" id="CHEBI:33738"/>
        <dbReference type="ChEBI" id="CHEBI:57623"/>
        <dbReference type="ChEBI" id="CHEBI:128753"/>
        <dbReference type="EC" id="1.17.7.4"/>
    </reaction>
</comment>
<feature type="binding site" evidence="5">
    <location>
        <position position="218"/>
    </location>
    <ligand>
        <name>dimethylallyl diphosphate</name>
        <dbReference type="ChEBI" id="CHEBI:57623"/>
    </ligand>
</feature>
<feature type="binding site" evidence="5">
    <location>
        <position position="40"/>
    </location>
    <ligand>
        <name>(2E)-4-hydroxy-3-methylbut-2-enyl diphosphate</name>
        <dbReference type="ChEBI" id="CHEBI:128753"/>
    </ligand>
</feature>
<dbReference type="GO" id="GO:0051745">
    <property type="term" value="F:4-hydroxy-3-methylbut-2-enyl diphosphate reductase activity"/>
    <property type="evidence" value="ECO:0007669"/>
    <property type="project" value="UniProtKB-UniRule"/>
</dbReference>
<feature type="binding site" evidence="5">
    <location>
        <position position="122"/>
    </location>
    <ligand>
        <name>(2E)-4-hydroxy-3-methylbut-2-enyl diphosphate</name>
        <dbReference type="ChEBI" id="CHEBI:128753"/>
    </ligand>
</feature>
<feature type="binding site" evidence="5">
    <location>
        <position position="216"/>
    </location>
    <ligand>
        <name>isopentenyl diphosphate</name>
        <dbReference type="ChEBI" id="CHEBI:128769"/>
    </ligand>
</feature>
<feature type="binding site" evidence="5">
    <location>
        <position position="40"/>
    </location>
    <ligand>
        <name>isopentenyl diphosphate</name>
        <dbReference type="ChEBI" id="CHEBI:128769"/>
    </ligand>
</feature>
<proteinExistence type="inferred from homology"/>
<dbReference type="Gene3D" id="3.40.1010.20">
    <property type="entry name" value="4-hydroxy-3-methylbut-2-enyl diphosphate reductase, catalytic domain"/>
    <property type="match status" value="2"/>
</dbReference>
<evidence type="ECO:0000313" key="6">
    <source>
        <dbReference type="EMBL" id="MBB5336542.1"/>
    </source>
</evidence>
<comment type="caution">
    <text evidence="5">Lacks conserved residue(s) required for the propagation of feature annotation.</text>
</comment>
<comment type="pathway">
    <text evidence="5">Isoprenoid biosynthesis; isopentenyl diphosphate biosynthesis via DXP pathway; isopentenyl diphosphate from 1-deoxy-D-xylulose 5-phosphate: step 6/6.</text>
</comment>
<keyword evidence="5 6" id="KW-0560">Oxidoreductase</keyword>
<dbReference type="InterPro" id="IPR003451">
    <property type="entry name" value="LytB/IspH"/>
</dbReference>
<comment type="function">
    <text evidence="5">Catalyzes the conversion of 1-hydroxy-2-methyl-2-(E)-butenyl 4-diphosphate (HMBPP) into a mixture of isopentenyl diphosphate (IPP) and dimethylallyl diphosphate (DMAPP). Acts in the terminal step of the DOXP/MEP pathway for isoprenoid precursor biosynthesis.</text>
</comment>
<comment type="pathway">
    <text evidence="5">Isoprenoid biosynthesis; dimethylallyl diphosphate biosynthesis; dimethylallyl diphosphate from (2E)-4-hydroxy-3-methylbutenyl diphosphate: step 1/1.</text>
</comment>
<keyword evidence="2 5" id="KW-0479">Metal-binding</keyword>
<feature type="binding site" evidence="5">
    <location>
        <position position="160"/>
    </location>
    <ligand>
        <name>(2E)-4-hydroxy-3-methylbut-2-enyl diphosphate</name>
        <dbReference type="ChEBI" id="CHEBI:128753"/>
    </ligand>
</feature>
<feature type="binding site" evidence="5">
    <location>
        <position position="216"/>
    </location>
    <ligand>
        <name>(2E)-4-hydroxy-3-methylbut-2-enyl diphosphate</name>
        <dbReference type="ChEBI" id="CHEBI:128753"/>
    </ligand>
</feature>
<dbReference type="EC" id="1.17.7.4" evidence="5"/>